<dbReference type="InterPro" id="IPR036236">
    <property type="entry name" value="Znf_C2H2_sf"/>
</dbReference>
<sequence>MQIRQTSYRGRRGNRPFRRGRSHYGHHVSRPDGSAPSSFRGRGRGQGGSKHFVSHGAVSTNPDAASALAEGVAALTKQPSASVPGQAPLSAPEQVPPAPFWRPPRMAWCELCRVDCTTPEILEQHKNGKKHKKNLQVFEELQKLNKVNTGQQNAQMSNTELKPDIDIGQSKKVEGNQPLAEKTSDVMTNDNSNETEQQCAAVDNSEDLAEPEMKHKDRFPARGHGSKRKMRGGRGDKYMRGNEGSRRPVEPPKPKVVVSLICDLCNVKCESQVVFDSHLSGKKHQSNLKRFHGHRALYGEAALQALYPPNFNAPSTSVTAQVQPDVNDPQVLLAQLLMNYVLSQTQAPGTVRAPPTTALASAAAAAAAAAVAAITGAPGSSYGTQNQPDSQTQGSEPTSNDSSQNALVEITKGQLQSLTTQSEATPTGDIDIKTVNETSTIAVKNVHVPLNNTNMVPGENSGACKQVSGMVSVKTLSSQQSEVVFSEPEEPTP</sequence>
<dbReference type="SMART" id="SM00451">
    <property type="entry name" value="ZnF_U1"/>
    <property type="match status" value="2"/>
</dbReference>
<feature type="region of interest" description="Disordered" evidence="1">
    <location>
        <begin position="167"/>
        <end position="251"/>
    </location>
</feature>
<keyword evidence="4" id="KW-1185">Reference proteome</keyword>
<feature type="region of interest" description="Disordered" evidence="1">
    <location>
        <begin position="380"/>
        <end position="404"/>
    </location>
</feature>
<dbReference type="AlphaFoldDB" id="A0A2P5CJE0"/>
<feature type="compositionally biased region" description="Polar residues" evidence="1">
    <location>
        <begin position="185"/>
        <end position="198"/>
    </location>
</feature>
<dbReference type="Proteomes" id="UP000237105">
    <property type="component" value="Unassembled WGS sequence"/>
</dbReference>
<feature type="compositionally biased region" description="Polar residues" evidence="1">
    <location>
        <begin position="381"/>
        <end position="404"/>
    </location>
</feature>
<evidence type="ECO:0000313" key="3">
    <source>
        <dbReference type="EMBL" id="PON61158.1"/>
    </source>
</evidence>
<name>A0A2P5CJE0_PARAD</name>
<dbReference type="InterPro" id="IPR013087">
    <property type="entry name" value="Znf_C2H2_type"/>
</dbReference>
<comment type="caution">
    <text evidence="3">The sequence shown here is derived from an EMBL/GenBank/DDBJ whole genome shotgun (WGS) entry which is preliminary data.</text>
</comment>
<proteinExistence type="predicted"/>
<feature type="compositionally biased region" description="Basic residues" evidence="1">
    <location>
        <begin position="9"/>
        <end position="28"/>
    </location>
</feature>
<feature type="compositionally biased region" description="Basic and acidic residues" evidence="1">
    <location>
        <begin position="233"/>
        <end position="251"/>
    </location>
</feature>
<dbReference type="EMBL" id="JXTB01000123">
    <property type="protein sequence ID" value="PON61158.1"/>
    <property type="molecule type" value="Genomic_DNA"/>
</dbReference>
<dbReference type="PANTHER" id="PTHR47487:SF3">
    <property type="entry name" value="GLUTENIN, HIGH MOLECULAR WEIGHT SUBUNIT 12-LIKE"/>
    <property type="match status" value="1"/>
</dbReference>
<dbReference type="Pfam" id="PF12874">
    <property type="entry name" value="zf-met"/>
    <property type="match status" value="2"/>
</dbReference>
<feature type="domain" description="U1-type" evidence="2">
    <location>
        <begin position="104"/>
        <end position="138"/>
    </location>
</feature>
<dbReference type="InterPro" id="IPR003604">
    <property type="entry name" value="Matrin/U1-like-C_Znf_C2H2"/>
</dbReference>
<evidence type="ECO:0000313" key="4">
    <source>
        <dbReference type="Proteomes" id="UP000237105"/>
    </source>
</evidence>
<organism evidence="3 4">
    <name type="scientific">Parasponia andersonii</name>
    <name type="common">Sponia andersonii</name>
    <dbReference type="NCBI Taxonomy" id="3476"/>
    <lineage>
        <taxon>Eukaryota</taxon>
        <taxon>Viridiplantae</taxon>
        <taxon>Streptophyta</taxon>
        <taxon>Embryophyta</taxon>
        <taxon>Tracheophyta</taxon>
        <taxon>Spermatophyta</taxon>
        <taxon>Magnoliopsida</taxon>
        <taxon>eudicotyledons</taxon>
        <taxon>Gunneridae</taxon>
        <taxon>Pentapetalae</taxon>
        <taxon>rosids</taxon>
        <taxon>fabids</taxon>
        <taxon>Rosales</taxon>
        <taxon>Cannabaceae</taxon>
        <taxon>Parasponia</taxon>
    </lineage>
</organism>
<dbReference type="OrthoDB" id="434647at2759"/>
<feature type="region of interest" description="Disordered" evidence="1">
    <location>
        <begin position="1"/>
        <end position="58"/>
    </location>
</feature>
<feature type="compositionally biased region" description="Basic and acidic residues" evidence="1">
    <location>
        <begin position="211"/>
        <end position="220"/>
    </location>
</feature>
<dbReference type="GO" id="GO:0008270">
    <property type="term" value="F:zinc ion binding"/>
    <property type="evidence" value="ECO:0007669"/>
    <property type="project" value="InterPro"/>
</dbReference>
<dbReference type="SUPFAM" id="SSF57667">
    <property type="entry name" value="beta-beta-alpha zinc fingers"/>
    <property type="match status" value="2"/>
</dbReference>
<dbReference type="STRING" id="3476.A0A2P5CJE0"/>
<dbReference type="GO" id="GO:0003676">
    <property type="term" value="F:nucleic acid binding"/>
    <property type="evidence" value="ECO:0007669"/>
    <property type="project" value="InterPro"/>
</dbReference>
<reference evidence="4" key="1">
    <citation type="submission" date="2016-06" db="EMBL/GenBank/DDBJ databases">
        <title>Parallel loss of symbiosis genes in relatives of nitrogen-fixing non-legume Parasponia.</title>
        <authorList>
            <person name="Van Velzen R."/>
            <person name="Holmer R."/>
            <person name="Bu F."/>
            <person name="Rutten L."/>
            <person name="Van Zeijl A."/>
            <person name="Liu W."/>
            <person name="Santuari L."/>
            <person name="Cao Q."/>
            <person name="Sharma T."/>
            <person name="Shen D."/>
            <person name="Roswanjaya Y."/>
            <person name="Wardhani T."/>
            <person name="Kalhor M.S."/>
            <person name="Jansen J."/>
            <person name="Van den Hoogen J."/>
            <person name="Gungor B."/>
            <person name="Hartog M."/>
            <person name="Hontelez J."/>
            <person name="Verver J."/>
            <person name="Yang W.-C."/>
            <person name="Schijlen E."/>
            <person name="Repin R."/>
            <person name="Schilthuizen M."/>
            <person name="Schranz E."/>
            <person name="Heidstra R."/>
            <person name="Miyata K."/>
            <person name="Fedorova E."/>
            <person name="Kohlen W."/>
            <person name="Bisseling T."/>
            <person name="Smit S."/>
            <person name="Geurts R."/>
        </authorList>
    </citation>
    <scope>NUCLEOTIDE SEQUENCE [LARGE SCALE GENOMIC DNA]</scope>
    <source>
        <strain evidence="4">cv. WU1-14</strain>
    </source>
</reference>
<feature type="domain" description="U1-type" evidence="2">
    <location>
        <begin position="257"/>
        <end position="291"/>
    </location>
</feature>
<accession>A0A2P5CJE0</accession>
<evidence type="ECO:0000259" key="2">
    <source>
        <dbReference type="SMART" id="SM00451"/>
    </source>
</evidence>
<evidence type="ECO:0000256" key="1">
    <source>
        <dbReference type="SAM" id="MobiDB-lite"/>
    </source>
</evidence>
<protein>
    <submittedName>
        <fullName evidence="3">Zinc finger, U1-type</fullName>
    </submittedName>
</protein>
<dbReference type="Gene3D" id="3.30.160.60">
    <property type="entry name" value="Classic Zinc Finger"/>
    <property type="match status" value="2"/>
</dbReference>
<dbReference type="PANTHER" id="PTHR47487">
    <property type="entry name" value="OS06G0651300 PROTEIN-RELATED"/>
    <property type="match status" value="1"/>
</dbReference>
<gene>
    <name evidence="3" type="ORF">PanWU01x14_147480</name>
</gene>